<keyword evidence="2" id="KW-0472">Membrane</keyword>
<evidence type="ECO:0000256" key="1">
    <source>
        <dbReference type="ARBA" id="ARBA00007362"/>
    </source>
</evidence>
<feature type="transmembrane region" description="Helical" evidence="2">
    <location>
        <begin position="162"/>
        <end position="184"/>
    </location>
</feature>
<keyword evidence="2" id="KW-0812">Transmembrane</keyword>
<feature type="transmembrane region" description="Helical" evidence="2">
    <location>
        <begin position="41"/>
        <end position="61"/>
    </location>
</feature>
<feature type="domain" description="EamA" evidence="3">
    <location>
        <begin position="4"/>
        <end position="148"/>
    </location>
</feature>
<keyword evidence="5" id="KW-1185">Reference proteome</keyword>
<feature type="transmembrane region" description="Helical" evidence="2">
    <location>
        <begin position="135"/>
        <end position="156"/>
    </location>
</feature>
<dbReference type="AlphaFoldDB" id="A0A3S8RMZ7"/>
<dbReference type="InterPro" id="IPR037185">
    <property type="entry name" value="EmrE-like"/>
</dbReference>
<sequence>MHHKGTVTGLFSGLFWGLDTVMIGVVLASAMFIAFGSNAPLISTFIHDGASFIFLLMLLIFQNQLKNFIKVLCSKSGLVIAIAALLGGPLGMGAYILSINHLGPAISASISAIYPLFGALLSFIILKEKPNKRTILGLFIAITAIILMGFTGSMGISNLKLGLVFISICVIGWGSEAVIISTALKQDVPSHIALTIRQFVSFITYGLVIMPIIGYHQLQNISVMNPIFLMVVISGIIGSISYSFYYKSISLIGPSKAMGLNISYPAWAFFFQFMVDQTFNFKQFILVIFIMMGSILSSENPGELVELFKRKK</sequence>
<dbReference type="EMBL" id="CP034234">
    <property type="protein sequence ID" value="AZK44324.1"/>
    <property type="molecule type" value="Genomic_DNA"/>
</dbReference>
<name>A0A3S8RMZ7_9FIRM</name>
<dbReference type="Proteomes" id="UP000278804">
    <property type="component" value="Chromosome"/>
</dbReference>
<dbReference type="RefSeq" id="WP_125164498.1">
    <property type="nucleotide sequence ID" value="NZ_CP034234.1"/>
</dbReference>
<feature type="transmembrane region" description="Helical" evidence="2">
    <location>
        <begin position="257"/>
        <end position="275"/>
    </location>
</feature>
<evidence type="ECO:0000313" key="5">
    <source>
        <dbReference type="Proteomes" id="UP000278804"/>
    </source>
</evidence>
<organism evidence="4 5">
    <name type="scientific">Erysipelothrix piscisicarius</name>
    <dbReference type="NCBI Taxonomy" id="2485784"/>
    <lineage>
        <taxon>Bacteria</taxon>
        <taxon>Bacillati</taxon>
        <taxon>Bacillota</taxon>
        <taxon>Erysipelotrichia</taxon>
        <taxon>Erysipelotrichales</taxon>
        <taxon>Erysipelotrichaceae</taxon>
        <taxon>Erysipelothrix</taxon>
    </lineage>
</organism>
<feature type="transmembrane region" description="Helical" evidence="2">
    <location>
        <begin position="105"/>
        <end position="126"/>
    </location>
</feature>
<feature type="transmembrane region" description="Helical" evidence="2">
    <location>
        <begin position="196"/>
        <end position="215"/>
    </location>
</feature>
<gene>
    <name evidence="4" type="ORF">EEI45_05815</name>
</gene>
<dbReference type="InterPro" id="IPR000620">
    <property type="entry name" value="EamA_dom"/>
</dbReference>
<feature type="transmembrane region" description="Helical" evidence="2">
    <location>
        <begin position="12"/>
        <end position="35"/>
    </location>
</feature>
<proteinExistence type="inferred from homology"/>
<evidence type="ECO:0000313" key="4">
    <source>
        <dbReference type="EMBL" id="AZK44324.1"/>
    </source>
</evidence>
<feature type="transmembrane region" description="Helical" evidence="2">
    <location>
        <begin position="77"/>
        <end position="99"/>
    </location>
</feature>
<dbReference type="PANTHER" id="PTHR22911">
    <property type="entry name" value="ACYL-MALONYL CONDENSING ENZYME-RELATED"/>
    <property type="match status" value="1"/>
</dbReference>
<reference evidence="4 5" key="1">
    <citation type="journal article" date="2020" name="Int. J. Syst. Evol. Microbiol.">
        <title>Description of Erysipelothrix piscisicarius sp. nov., an emergent fish pathogen, and assessment of virulence using a tiger barb (Puntigrus tetrazona) infection model.</title>
        <authorList>
            <person name="Pomaranski E.K."/>
            <person name="Griffin M.J."/>
            <person name="Camus A.C."/>
            <person name="Armwood A.R."/>
            <person name="Shelley J."/>
            <person name="Waldbieser G.C."/>
            <person name="LaFrentz B.R."/>
            <person name="Garcia J.C."/>
            <person name="Yanong R."/>
            <person name="Soto E."/>
        </authorList>
    </citation>
    <scope>NUCLEOTIDE SEQUENCE [LARGE SCALE GENOMIC DNA]</scope>
    <source>
        <strain evidence="4 5">15TAL0474</strain>
    </source>
</reference>
<accession>A0A3S8RMZ7</accession>
<feature type="transmembrane region" description="Helical" evidence="2">
    <location>
        <begin position="227"/>
        <end position="245"/>
    </location>
</feature>
<keyword evidence="2" id="KW-1133">Transmembrane helix</keyword>
<evidence type="ECO:0000259" key="3">
    <source>
        <dbReference type="Pfam" id="PF00892"/>
    </source>
</evidence>
<feature type="transmembrane region" description="Helical" evidence="2">
    <location>
        <begin position="281"/>
        <end position="302"/>
    </location>
</feature>
<dbReference type="GO" id="GO:0016020">
    <property type="term" value="C:membrane"/>
    <property type="evidence" value="ECO:0007669"/>
    <property type="project" value="InterPro"/>
</dbReference>
<dbReference type="Pfam" id="PF00892">
    <property type="entry name" value="EamA"/>
    <property type="match status" value="2"/>
</dbReference>
<dbReference type="KEGG" id="eri:EEI45_05815"/>
<dbReference type="SUPFAM" id="SSF103481">
    <property type="entry name" value="Multidrug resistance efflux transporter EmrE"/>
    <property type="match status" value="2"/>
</dbReference>
<protein>
    <submittedName>
        <fullName evidence="4">DMT family transporter</fullName>
    </submittedName>
</protein>
<feature type="domain" description="EamA" evidence="3">
    <location>
        <begin position="161"/>
        <end position="297"/>
    </location>
</feature>
<dbReference type="PANTHER" id="PTHR22911:SF137">
    <property type="entry name" value="SOLUTE CARRIER FAMILY 35 MEMBER G2-RELATED"/>
    <property type="match status" value="1"/>
</dbReference>
<comment type="similarity">
    <text evidence="1">Belongs to the EamA transporter family.</text>
</comment>
<evidence type="ECO:0000256" key="2">
    <source>
        <dbReference type="SAM" id="Phobius"/>
    </source>
</evidence>